<comment type="similarity">
    <text evidence="1">Belongs to the ADP-ribosylglycohydrolase family.</text>
</comment>
<dbReference type="Gene3D" id="1.10.4080.10">
    <property type="entry name" value="ADP-ribosylation/Crystallin J1"/>
    <property type="match status" value="1"/>
</dbReference>
<evidence type="ECO:0000313" key="5">
    <source>
        <dbReference type="Proteomes" id="UP000432715"/>
    </source>
</evidence>
<evidence type="ECO:0000256" key="1">
    <source>
        <dbReference type="ARBA" id="ARBA00010702"/>
    </source>
</evidence>
<feature type="binding site" evidence="3">
    <location>
        <position position="292"/>
    </location>
    <ligand>
        <name>Mg(2+)</name>
        <dbReference type="ChEBI" id="CHEBI:18420"/>
        <label>1</label>
    </ligand>
</feature>
<reference evidence="4 5" key="1">
    <citation type="submission" date="2019-10" db="EMBL/GenBank/DDBJ databases">
        <title>Alkaliphilus serpentinus sp. nov. and Alkaliphilus pronyensis sp. nov., two novel anaerobic alkaliphilic species isolated from the serpentinized-hosted hydrothermal field of the Prony Bay (New Caledonia).</title>
        <authorList>
            <person name="Postec A."/>
        </authorList>
    </citation>
    <scope>NUCLEOTIDE SEQUENCE [LARGE SCALE GENOMIC DNA]</scope>
    <source>
        <strain evidence="4 5">LacV</strain>
    </source>
</reference>
<comment type="cofactor">
    <cofactor evidence="3">
        <name>Mg(2+)</name>
        <dbReference type="ChEBI" id="CHEBI:18420"/>
    </cofactor>
    <text evidence="3">Binds 2 magnesium ions per subunit.</text>
</comment>
<dbReference type="InterPro" id="IPR036705">
    <property type="entry name" value="Ribosyl_crysJ1_sf"/>
</dbReference>
<feature type="binding site" evidence="3">
    <location>
        <position position="290"/>
    </location>
    <ligand>
        <name>Mg(2+)</name>
        <dbReference type="ChEBI" id="CHEBI:18420"/>
        <label>1</label>
    </ligand>
</feature>
<sequence>MKKREIEYFQGCLVGGALGDALGWPIEFMKLNEIKRTYGENGLTHLVLSDDGKAQITDDTQMTMFTAEGLLRAESRLTNKGICHAPTVIYFAFQRWLFTQGYPKKKDIDFIYDGWLLEIDRLFASRAPGNSCISSLLKDEKGTKDNPTNNSKGCGAVMRSAPFGLFLDKDTAFEIAIETAALTHGHPTGQLAAGSLAFMIAEILEDQSIIAATFNTIDKLRNENESIECISKLEDAISLSQSDLSDVEAISMIGEGWIGEEALGIGVFCAIRYQNDFRQALIASVNHSGDSDSTGAITGNILGAYSGIDCIPKEWIQNTELIEEITQLANDLHRVYEDGDEWWRKYPGY</sequence>
<name>A0A6I0FBS8_9FIRM</name>
<feature type="binding site" evidence="3">
    <location>
        <position position="58"/>
    </location>
    <ligand>
        <name>Mg(2+)</name>
        <dbReference type="ChEBI" id="CHEBI:18420"/>
        <label>1</label>
    </ligand>
</feature>
<dbReference type="AlphaFoldDB" id="A0A6I0FBS8"/>
<dbReference type="InterPro" id="IPR050792">
    <property type="entry name" value="ADP-ribosylglycohydrolase"/>
</dbReference>
<keyword evidence="3" id="KW-0460">Magnesium</keyword>
<evidence type="ECO:0000256" key="3">
    <source>
        <dbReference type="PIRSR" id="PIRSR605502-1"/>
    </source>
</evidence>
<comment type="caution">
    <text evidence="4">The sequence shown here is derived from an EMBL/GenBank/DDBJ whole genome shotgun (WGS) entry which is preliminary data.</text>
</comment>
<evidence type="ECO:0000256" key="2">
    <source>
        <dbReference type="ARBA" id="ARBA00022801"/>
    </source>
</evidence>
<dbReference type="OrthoDB" id="9798107at2"/>
<dbReference type="RefSeq" id="WP_151860320.1">
    <property type="nucleotide sequence ID" value="NZ_WBZC01000012.1"/>
</dbReference>
<accession>A0A6I0FBS8</accession>
<proteinExistence type="inferred from homology"/>
<dbReference type="GO" id="GO:0016787">
    <property type="term" value="F:hydrolase activity"/>
    <property type="evidence" value="ECO:0007669"/>
    <property type="project" value="UniProtKB-KW"/>
</dbReference>
<dbReference type="Pfam" id="PF03747">
    <property type="entry name" value="ADP_ribosyl_GH"/>
    <property type="match status" value="1"/>
</dbReference>
<dbReference type="InterPro" id="IPR005502">
    <property type="entry name" value="Ribosyl_crysJ1"/>
</dbReference>
<dbReference type="PANTHER" id="PTHR16222">
    <property type="entry name" value="ADP-RIBOSYLGLYCOHYDROLASE"/>
    <property type="match status" value="1"/>
</dbReference>
<keyword evidence="5" id="KW-1185">Reference proteome</keyword>
<dbReference type="SUPFAM" id="SSF101478">
    <property type="entry name" value="ADP-ribosylglycohydrolase"/>
    <property type="match status" value="1"/>
</dbReference>
<organism evidence="4 5">
    <name type="scientific">Alkaliphilus pronyensis</name>
    <dbReference type="NCBI Taxonomy" id="1482732"/>
    <lineage>
        <taxon>Bacteria</taxon>
        <taxon>Bacillati</taxon>
        <taxon>Bacillota</taxon>
        <taxon>Clostridia</taxon>
        <taxon>Peptostreptococcales</taxon>
        <taxon>Natronincolaceae</taxon>
        <taxon>Alkaliphilus</taxon>
    </lineage>
</organism>
<keyword evidence="2 4" id="KW-0378">Hydrolase</keyword>
<dbReference type="GO" id="GO:0046872">
    <property type="term" value="F:metal ion binding"/>
    <property type="evidence" value="ECO:0007669"/>
    <property type="project" value="UniProtKB-KW"/>
</dbReference>
<feature type="binding site" evidence="3">
    <location>
        <position position="59"/>
    </location>
    <ligand>
        <name>Mg(2+)</name>
        <dbReference type="ChEBI" id="CHEBI:18420"/>
        <label>1</label>
    </ligand>
</feature>
<dbReference type="Proteomes" id="UP000432715">
    <property type="component" value="Unassembled WGS sequence"/>
</dbReference>
<feature type="binding site" evidence="3">
    <location>
        <position position="57"/>
    </location>
    <ligand>
        <name>Mg(2+)</name>
        <dbReference type="ChEBI" id="CHEBI:18420"/>
        <label>1</label>
    </ligand>
</feature>
<protein>
    <submittedName>
        <fullName evidence="4">ADP-ribosylglycohydrolase family protein</fullName>
    </submittedName>
</protein>
<dbReference type="EMBL" id="WBZC01000012">
    <property type="protein sequence ID" value="KAB3536264.1"/>
    <property type="molecule type" value="Genomic_DNA"/>
</dbReference>
<keyword evidence="3" id="KW-0479">Metal-binding</keyword>
<evidence type="ECO:0000313" key="4">
    <source>
        <dbReference type="EMBL" id="KAB3536264.1"/>
    </source>
</evidence>
<dbReference type="PANTHER" id="PTHR16222:SF24">
    <property type="entry name" value="ADP-RIBOSYLHYDROLASE ARH3"/>
    <property type="match status" value="1"/>
</dbReference>
<feature type="binding site" evidence="3">
    <location>
        <position position="293"/>
    </location>
    <ligand>
        <name>Mg(2+)</name>
        <dbReference type="ChEBI" id="CHEBI:18420"/>
        <label>1</label>
    </ligand>
</feature>
<gene>
    <name evidence="4" type="ORF">F8154_04075</name>
</gene>